<dbReference type="EMBL" id="ML976659">
    <property type="protein sequence ID" value="KAF1979049.1"/>
    <property type="molecule type" value="Genomic_DNA"/>
</dbReference>
<dbReference type="Proteomes" id="UP000800036">
    <property type="component" value="Unassembled WGS sequence"/>
</dbReference>
<name>A0A6A5VR55_9PLEO</name>
<reference evidence="1" key="1">
    <citation type="journal article" date="2020" name="Stud. Mycol.">
        <title>101 Dothideomycetes genomes: a test case for predicting lifestyles and emergence of pathogens.</title>
        <authorList>
            <person name="Haridas S."/>
            <person name="Albert R."/>
            <person name="Binder M."/>
            <person name="Bloem J."/>
            <person name="Labutti K."/>
            <person name="Salamov A."/>
            <person name="Andreopoulos B."/>
            <person name="Baker S."/>
            <person name="Barry K."/>
            <person name="Bills G."/>
            <person name="Bluhm B."/>
            <person name="Cannon C."/>
            <person name="Castanera R."/>
            <person name="Culley D."/>
            <person name="Daum C."/>
            <person name="Ezra D."/>
            <person name="Gonzalez J."/>
            <person name="Henrissat B."/>
            <person name="Kuo A."/>
            <person name="Liang C."/>
            <person name="Lipzen A."/>
            <person name="Lutzoni F."/>
            <person name="Magnuson J."/>
            <person name="Mondo S."/>
            <person name="Nolan M."/>
            <person name="Ohm R."/>
            <person name="Pangilinan J."/>
            <person name="Park H.-J."/>
            <person name="Ramirez L."/>
            <person name="Alfaro M."/>
            <person name="Sun H."/>
            <person name="Tritt A."/>
            <person name="Yoshinaga Y."/>
            <person name="Zwiers L.-H."/>
            <person name="Turgeon B."/>
            <person name="Goodwin S."/>
            <person name="Spatafora J."/>
            <person name="Crous P."/>
            <person name="Grigoriev I."/>
        </authorList>
    </citation>
    <scope>NUCLEOTIDE SEQUENCE</scope>
    <source>
        <strain evidence="1">CBS 107.79</strain>
    </source>
</reference>
<evidence type="ECO:0000313" key="1">
    <source>
        <dbReference type="EMBL" id="KAF1979049.1"/>
    </source>
</evidence>
<dbReference type="AlphaFoldDB" id="A0A6A5VR55"/>
<keyword evidence="2" id="KW-1185">Reference proteome</keyword>
<accession>A0A6A5VR55</accession>
<proteinExistence type="predicted"/>
<organism evidence="1 2">
    <name type="scientific">Bimuria novae-zelandiae CBS 107.79</name>
    <dbReference type="NCBI Taxonomy" id="1447943"/>
    <lineage>
        <taxon>Eukaryota</taxon>
        <taxon>Fungi</taxon>
        <taxon>Dikarya</taxon>
        <taxon>Ascomycota</taxon>
        <taxon>Pezizomycotina</taxon>
        <taxon>Dothideomycetes</taxon>
        <taxon>Pleosporomycetidae</taxon>
        <taxon>Pleosporales</taxon>
        <taxon>Massarineae</taxon>
        <taxon>Didymosphaeriaceae</taxon>
        <taxon>Bimuria</taxon>
    </lineage>
</organism>
<evidence type="ECO:0000313" key="2">
    <source>
        <dbReference type="Proteomes" id="UP000800036"/>
    </source>
</evidence>
<gene>
    <name evidence="1" type="ORF">BU23DRAFT_563896</name>
</gene>
<protein>
    <submittedName>
        <fullName evidence="1">Uncharacterized protein</fullName>
    </submittedName>
</protein>
<sequence>MCPLCRRQICYLAAFKARQYEEIAAEDETDDVAEDADGGLLHYDAYYWTLMRIYDECTANAARAGRNGFINTVDRIVGAFYSRWGNHARLDLDGQFGGLQAGGGELWLRWFIADRIKMCIGALGYAAGNMPVSMSTFLAWFRDWEAQNMELSEEGDVGSA</sequence>